<protein>
    <submittedName>
        <fullName evidence="1">Uncharacterized protein</fullName>
    </submittedName>
</protein>
<organism evidence="1 2">
    <name type="scientific">Phytophthora aleatoria</name>
    <dbReference type="NCBI Taxonomy" id="2496075"/>
    <lineage>
        <taxon>Eukaryota</taxon>
        <taxon>Sar</taxon>
        <taxon>Stramenopiles</taxon>
        <taxon>Oomycota</taxon>
        <taxon>Peronosporomycetes</taxon>
        <taxon>Peronosporales</taxon>
        <taxon>Peronosporaceae</taxon>
        <taxon>Phytophthora</taxon>
    </lineage>
</organism>
<gene>
    <name evidence="1" type="ORF">JG688_00005302</name>
</gene>
<evidence type="ECO:0000313" key="1">
    <source>
        <dbReference type="EMBL" id="KAG6969473.1"/>
    </source>
</evidence>
<accession>A0A8J5JD41</accession>
<proteinExistence type="predicted"/>
<dbReference type="AlphaFoldDB" id="A0A8J5JD41"/>
<name>A0A8J5JD41_9STRA</name>
<reference evidence="1" key="1">
    <citation type="submission" date="2021-01" db="EMBL/GenBank/DDBJ databases">
        <title>Phytophthora aleatoria, a newly-described species from Pinus radiata is distinct from Phytophthora cactorum isolates based on comparative genomics.</title>
        <authorList>
            <person name="Mcdougal R."/>
            <person name="Panda P."/>
            <person name="Williams N."/>
            <person name="Studholme D.J."/>
        </authorList>
    </citation>
    <scope>NUCLEOTIDE SEQUENCE</scope>
    <source>
        <strain evidence="1">NZFS 4037</strain>
    </source>
</reference>
<dbReference type="Proteomes" id="UP000709295">
    <property type="component" value="Unassembled WGS sequence"/>
</dbReference>
<dbReference type="EMBL" id="JAENGY010000208">
    <property type="protein sequence ID" value="KAG6969473.1"/>
    <property type="molecule type" value="Genomic_DNA"/>
</dbReference>
<evidence type="ECO:0000313" key="2">
    <source>
        <dbReference type="Proteomes" id="UP000709295"/>
    </source>
</evidence>
<sequence>MHSQLIAQARNRPEQRVKKRALIFLVSTPPKSTKWLAAEVCAPDCGMSVEMSVDFTHTSTRT</sequence>
<comment type="caution">
    <text evidence="1">The sequence shown here is derived from an EMBL/GenBank/DDBJ whole genome shotgun (WGS) entry which is preliminary data.</text>
</comment>
<keyword evidence="2" id="KW-1185">Reference proteome</keyword>